<dbReference type="SUPFAM" id="SSF46689">
    <property type="entry name" value="Homeodomain-like"/>
    <property type="match status" value="4"/>
</dbReference>
<feature type="domain" description="Myb-like" evidence="1">
    <location>
        <begin position="210"/>
        <end position="331"/>
    </location>
</feature>
<protein>
    <recommendedName>
        <fullName evidence="6">Myb-like domain-containing protein</fullName>
    </recommendedName>
</protein>
<feature type="domain" description="Myb-like" evidence="1">
    <location>
        <begin position="96"/>
        <end position="140"/>
    </location>
</feature>
<comment type="caution">
    <text evidence="4">The sequence shown here is derived from an EMBL/GenBank/DDBJ whole genome shotgun (WGS) entry which is preliminary data.</text>
</comment>
<dbReference type="OrthoDB" id="2143914at2759"/>
<feature type="domain" description="SANT" evidence="2">
    <location>
        <begin position="445"/>
        <end position="494"/>
    </location>
</feature>
<feature type="domain" description="Myb-like" evidence="1">
    <location>
        <begin position="141"/>
        <end position="197"/>
    </location>
</feature>
<dbReference type="InterPro" id="IPR017930">
    <property type="entry name" value="Myb_dom"/>
</dbReference>
<feature type="domain" description="Myb-like" evidence="1">
    <location>
        <begin position="337"/>
        <end position="387"/>
    </location>
</feature>
<proteinExistence type="predicted"/>
<dbReference type="Pfam" id="PF13921">
    <property type="entry name" value="Myb_DNA-bind_6"/>
    <property type="match status" value="2"/>
</dbReference>
<dbReference type="PROSITE" id="PS50090">
    <property type="entry name" value="MYB_LIKE"/>
    <property type="match status" value="5"/>
</dbReference>
<dbReference type="InterPro" id="IPR050560">
    <property type="entry name" value="MYB_TF"/>
</dbReference>
<dbReference type="GO" id="GO:0005634">
    <property type="term" value="C:nucleus"/>
    <property type="evidence" value="ECO:0007669"/>
    <property type="project" value="TreeGrafter"/>
</dbReference>
<dbReference type="Proteomes" id="UP000245699">
    <property type="component" value="Unassembled WGS sequence"/>
</dbReference>
<dbReference type="GO" id="GO:0000981">
    <property type="term" value="F:DNA-binding transcription factor activity, RNA polymerase II-specific"/>
    <property type="evidence" value="ECO:0007669"/>
    <property type="project" value="TreeGrafter"/>
</dbReference>
<evidence type="ECO:0000259" key="3">
    <source>
        <dbReference type="PROSITE" id="PS51294"/>
    </source>
</evidence>
<evidence type="ECO:0000259" key="1">
    <source>
        <dbReference type="PROSITE" id="PS50090"/>
    </source>
</evidence>
<dbReference type="PANTHER" id="PTHR45614">
    <property type="entry name" value="MYB PROTEIN-RELATED"/>
    <property type="match status" value="1"/>
</dbReference>
<dbReference type="Pfam" id="PF00249">
    <property type="entry name" value="Myb_DNA-binding"/>
    <property type="match status" value="2"/>
</dbReference>
<dbReference type="CDD" id="cd00167">
    <property type="entry name" value="SANT"/>
    <property type="match status" value="4"/>
</dbReference>
<feature type="domain" description="HTH myb-type" evidence="3">
    <location>
        <begin position="341"/>
        <end position="391"/>
    </location>
</feature>
<dbReference type="EMBL" id="MBFT01000026">
    <property type="protein sequence ID" value="PVU99645.1"/>
    <property type="molecule type" value="Genomic_DNA"/>
</dbReference>
<dbReference type="InterPro" id="IPR009057">
    <property type="entry name" value="Homeodomain-like_sf"/>
</dbReference>
<dbReference type="InterPro" id="IPR001005">
    <property type="entry name" value="SANT/Myb"/>
</dbReference>
<evidence type="ECO:0000259" key="2">
    <source>
        <dbReference type="PROSITE" id="PS51293"/>
    </source>
</evidence>
<feature type="domain" description="HTH myb-type" evidence="3">
    <location>
        <begin position="95"/>
        <end position="144"/>
    </location>
</feature>
<feature type="domain" description="HTH myb-type" evidence="3">
    <location>
        <begin position="145"/>
        <end position="199"/>
    </location>
</feature>
<organism evidence="4 5">
    <name type="scientific">Furculomyces boomerangus</name>
    <dbReference type="NCBI Taxonomy" id="61424"/>
    <lineage>
        <taxon>Eukaryota</taxon>
        <taxon>Fungi</taxon>
        <taxon>Fungi incertae sedis</taxon>
        <taxon>Zoopagomycota</taxon>
        <taxon>Kickxellomycotina</taxon>
        <taxon>Harpellomycetes</taxon>
        <taxon>Harpellales</taxon>
        <taxon>Harpellaceae</taxon>
        <taxon>Furculomyces</taxon>
    </lineage>
</organism>
<evidence type="ECO:0008006" key="6">
    <source>
        <dbReference type="Google" id="ProtNLM"/>
    </source>
</evidence>
<gene>
    <name evidence="4" type="ORF">BB559_000544</name>
</gene>
<dbReference type="Gene3D" id="1.10.10.60">
    <property type="entry name" value="Homeodomain-like"/>
    <property type="match status" value="5"/>
</dbReference>
<keyword evidence="5" id="KW-1185">Reference proteome</keyword>
<dbReference type="GO" id="GO:0000978">
    <property type="term" value="F:RNA polymerase II cis-regulatory region sequence-specific DNA binding"/>
    <property type="evidence" value="ECO:0007669"/>
    <property type="project" value="TreeGrafter"/>
</dbReference>
<evidence type="ECO:0000313" key="4">
    <source>
        <dbReference type="EMBL" id="PVU99645.1"/>
    </source>
</evidence>
<feature type="domain" description="HTH myb-type" evidence="3">
    <location>
        <begin position="308"/>
        <end position="335"/>
    </location>
</feature>
<dbReference type="PROSITE" id="PS51293">
    <property type="entry name" value="SANT"/>
    <property type="match status" value="1"/>
</dbReference>
<sequence>MNLGFQFSRLLVKHQKYTLKQSENDIRTKFFFACYNQNRTYSDTKNNIILNESSETETKNLQENQHEALKNDLKNPNIVEKTFNESSNPNLIVLRKWSKEEDEKLLKFVSEHGKKWRLSEKHFNYTRTWGSIYSHWVNVLNPKIKKGSWTKTEEDKLLKIVEEHPELLENSSWSKISKLLNNGRTPNSIKARLTSRHEILNGIRESKEDINGLRRGYWTKDEDNSLIIAMYKYRHLLRPRTISYVDEKGLSNSIIGGGFYRSKAPDFSKLLDKDMISSDIKTNLDHYKYGDNSGMSSKINQNREYFTWKDISGMVGTRSDSQCRLRWYEILYNEKTPSGFRKGSFTYEESKLLEKLVKKYGNQWTRFLKYFPGQTPRFLKYYYTSRIEKKLKLLKKDSVDDEQISEFGNSSELDNKLPANTLLSFGKKVTKKRDGQENDFYTLGKYKNAWNKVEFEALLEACRRHKDDWVMISKIVKTRKPWQCRKMYHKITKDLTSLQEN</sequence>
<dbReference type="STRING" id="61424.A0A2T9Z4V6"/>
<feature type="domain" description="Myb-like" evidence="1">
    <location>
        <begin position="447"/>
        <end position="492"/>
    </location>
</feature>
<dbReference type="PROSITE" id="PS51294">
    <property type="entry name" value="HTH_MYB"/>
    <property type="match status" value="4"/>
</dbReference>
<dbReference type="InterPro" id="IPR017884">
    <property type="entry name" value="SANT_dom"/>
</dbReference>
<name>A0A2T9Z4V6_9FUNG</name>
<reference evidence="4 5" key="1">
    <citation type="journal article" date="2018" name="MBio">
        <title>Comparative Genomics Reveals the Core Gene Toolbox for the Fungus-Insect Symbiosis.</title>
        <authorList>
            <person name="Wang Y."/>
            <person name="Stata M."/>
            <person name="Wang W."/>
            <person name="Stajich J.E."/>
            <person name="White M.M."/>
            <person name="Moncalvo J.M."/>
        </authorList>
    </citation>
    <scope>NUCLEOTIDE SEQUENCE [LARGE SCALE GENOMIC DNA]</scope>
    <source>
        <strain evidence="4 5">AUS-77-4</strain>
    </source>
</reference>
<accession>A0A2T9Z4V6</accession>
<dbReference type="SMART" id="SM00717">
    <property type="entry name" value="SANT"/>
    <property type="match status" value="5"/>
</dbReference>
<evidence type="ECO:0000313" key="5">
    <source>
        <dbReference type="Proteomes" id="UP000245699"/>
    </source>
</evidence>
<dbReference type="AlphaFoldDB" id="A0A2T9Z4V6"/>